<evidence type="ECO:0000259" key="6">
    <source>
        <dbReference type="Pfam" id="PF00389"/>
    </source>
</evidence>
<dbReference type="PANTHER" id="PTHR42789">
    <property type="entry name" value="D-ISOMER SPECIFIC 2-HYDROXYACID DEHYDROGENASE FAMILY PROTEIN (AFU_ORTHOLOGUE AFUA_6G10090)"/>
    <property type="match status" value="1"/>
</dbReference>
<protein>
    <submittedName>
        <fullName evidence="8">Hydroxyacid dehydrogenase</fullName>
    </submittedName>
</protein>
<dbReference type="RefSeq" id="WP_277862528.1">
    <property type="nucleotide sequence ID" value="NZ_JARRAG010000002.1"/>
</dbReference>
<organism evidence="8 9">
    <name type="scientific">Paludisphaera mucosa</name>
    <dbReference type="NCBI Taxonomy" id="3030827"/>
    <lineage>
        <taxon>Bacteria</taxon>
        <taxon>Pseudomonadati</taxon>
        <taxon>Planctomycetota</taxon>
        <taxon>Planctomycetia</taxon>
        <taxon>Isosphaerales</taxon>
        <taxon>Isosphaeraceae</taxon>
        <taxon>Paludisphaera</taxon>
    </lineage>
</organism>
<evidence type="ECO:0000313" key="9">
    <source>
        <dbReference type="Proteomes" id="UP001216907"/>
    </source>
</evidence>
<dbReference type="Gene3D" id="3.40.50.720">
    <property type="entry name" value="NAD(P)-binding Rossmann-like Domain"/>
    <property type="match status" value="2"/>
</dbReference>
<dbReference type="Pfam" id="PF02826">
    <property type="entry name" value="2-Hacid_dh_C"/>
    <property type="match status" value="1"/>
</dbReference>
<keyword evidence="9" id="KW-1185">Reference proteome</keyword>
<gene>
    <name evidence="8" type="ORF">PZE19_20850</name>
</gene>
<dbReference type="CDD" id="cd12173">
    <property type="entry name" value="PGDH_4"/>
    <property type="match status" value="1"/>
</dbReference>
<dbReference type="PANTHER" id="PTHR42789:SF1">
    <property type="entry name" value="D-ISOMER SPECIFIC 2-HYDROXYACID DEHYDROGENASE FAMILY PROTEIN (AFU_ORTHOLOGUE AFUA_6G10090)"/>
    <property type="match status" value="1"/>
</dbReference>
<evidence type="ECO:0000259" key="7">
    <source>
        <dbReference type="Pfam" id="PF02826"/>
    </source>
</evidence>
<feature type="domain" description="D-isomer specific 2-hydroxyacid dehydrogenase NAD-binding" evidence="7">
    <location>
        <begin position="100"/>
        <end position="278"/>
    </location>
</feature>
<dbReference type="InterPro" id="IPR006139">
    <property type="entry name" value="D-isomer_2_OHA_DH_cat_dom"/>
</dbReference>
<evidence type="ECO:0000313" key="8">
    <source>
        <dbReference type="EMBL" id="MDG3006228.1"/>
    </source>
</evidence>
<proteinExistence type="inferred from homology"/>
<dbReference type="InterPro" id="IPR029752">
    <property type="entry name" value="D-isomer_DH_CS1"/>
</dbReference>
<dbReference type="InterPro" id="IPR006140">
    <property type="entry name" value="D-isomer_DH_NAD-bd"/>
</dbReference>
<accession>A0ABT6FF76</accession>
<name>A0ABT6FF76_9BACT</name>
<keyword evidence="4" id="KW-0520">NAD</keyword>
<sequence>MLTGMDEAGLRLVKEAAQVRMVDPKDREAVAAAARDADAIITRTAGAIDAPLLGAAKRLRVVGRHGVGFDHIDVPAATARGVQVVYTPGANTEDVCEHVIAMMIGLSKHFPTMIRELEAGNYAVRTTMRGREIRGRTLGIVGFGRIGRRLGEACHLGFGMRVLYHDIVQAPEEVELRAGALRVGYVELLRQSDYVSLHLPLDASTRRMMDRASLANIKEDCILINTCRGPVVDEEAVADALDARLLWGYGADVFDVEPPPLDHPLIGRRDVMLTPHSAAQTEEGLRNMATMVARDVLNVLSGRRPDNPVNDPFAVERERTALGLEPLYR</sequence>
<dbReference type="Proteomes" id="UP001216907">
    <property type="component" value="Unassembled WGS sequence"/>
</dbReference>
<comment type="caution">
    <text evidence="8">The sequence shown here is derived from an EMBL/GenBank/DDBJ whole genome shotgun (WGS) entry which is preliminary data.</text>
</comment>
<dbReference type="SUPFAM" id="SSF52283">
    <property type="entry name" value="Formate/glycerate dehydrogenase catalytic domain-like"/>
    <property type="match status" value="1"/>
</dbReference>
<dbReference type="InterPro" id="IPR050857">
    <property type="entry name" value="D-2-hydroxyacid_DH"/>
</dbReference>
<dbReference type="Pfam" id="PF00389">
    <property type="entry name" value="2-Hacid_dh"/>
    <property type="match status" value="1"/>
</dbReference>
<feature type="domain" description="D-isomer specific 2-hydroxyacid dehydrogenase catalytic" evidence="6">
    <location>
        <begin position="6"/>
        <end position="310"/>
    </location>
</feature>
<dbReference type="EMBL" id="JARRAG010000002">
    <property type="protein sequence ID" value="MDG3006228.1"/>
    <property type="molecule type" value="Genomic_DNA"/>
</dbReference>
<dbReference type="PROSITE" id="PS00065">
    <property type="entry name" value="D_2_HYDROXYACID_DH_1"/>
    <property type="match status" value="1"/>
</dbReference>
<evidence type="ECO:0000256" key="4">
    <source>
        <dbReference type="ARBA" id="ARBA00023027"/>
    </source>
</evidence>
<keyword evidence="3 5" id="KW-0560">Oxidoreductase</keyword>
<keyword evidence="2" id="KW-0028">Amino-acid biosynthesis</keyword>
<comment type="similarity">
    <text evidence="1 5">Belongs to the D-isomer specific 2-hydroxyacid dehydrogenase family.</text>
</comment>
<evidence type="ECO:0000256" key="5">
    <source>
        <dbReference type="RuleBase" id="RU003719"/>
    </source>
</evidence>
<dbReference type="InterPro" id="IPR036291">
    <property type="entry name" value="NAD(P)-bd_dom_sf"/>
</dbReference>
<dbReference type="SUPFAM" id="SSF51735">
    <property type="entry name" value="NAD(P)-binding Rossmann-fold domains"/>
    <property type="match status" value="1"/>
</dbReference>
<reference evidence="8 9" key="1">
    <citation type="submission" date="2023-03" db="EMBL/GenBank/DDBJ databases">
        <title>Paludisphaera mucosa sp. nov. a novel planctomycete from northern fen.</title>
        <authorList>
            <person name="Ivanova A."/>
        </authorList>
    </citation>
    <scope>NUCLEOTIDE SEQUENCE [LARGE SCALE GENOMIC DNA]</scope>
    <source>
        <strain evidence="8 9">Pla2</strain>
    </source>
</reference>
<evidence type="ECO:0000256" key="1">
    <source>
        <dbReference type="ARBA" id="ARBA00005854"/>
    </source>
</evidence>
<evidence type="ECO:0000256" key="2">
    <source>
        <dbReference type="ARBA" id="ARBA00022605"/>
    </source>
</evidence>
<evidence type="ECO:0000256" key="3">
    <source>
        <dbReference type="ARBA" id="ARBA00023002"/>
    </source>
</evidence>